<dbReference type="PANTHER" id="PTHR31213:SF157">
    <property type="entry name" value="MAJOR ALLERGEN MAL D 1-LIKE"/>
    <property type="match status" value="1"/>
</dbReference>
<organism evidence="4">
    <name type="scientific">Spinacia oleracea</name>
    <name type="common">Spinach</name>
    <dbReference type="NCBI Taxonomy" id="3562"/>
    <lineage>
        <taxon>Eukaryota</taxon>
        <taxon>Viridiplantae</taxon>
        <taxon>Streptophyta</taxon>
        <taxon>Embryophyta</taxon>
        <taxon>Tracheophyta</taxon>
        <taxon>Spermatophyta</taxon>
        <taxon>Magnoliopsida</taxon>
        <taxon>eudicotyledons</taxon>
        <taxon>Gunneridae</taxon>
        <taxon>Pentapetalae</taxon>
        <taxon>Caryophyllales</taxon>
        <taxon>Chenopodiaceae</taxon>
        <taxon>Chenopodioideae</taxon>
        <taxon>Anserineae</taxon>
        <taxon>Spinacia</taxon>
    </lineage>
</organism>
<dbReference type="SMR" id="L7Z652"/>
<dbReference type="PANTHER" id="PTHR31213">
    <property type="entry name" value="OS08G0374000 PROTEIN-RELATED"/>
    <property type="match status" value="1"/>
</dbReference>
<dbReference type="GO" id="GO:0004864">
    <property type="term" value="F:protein phosphatase inhibitor activity"/>
    <property type="evidence" value="ECO:0007669"/>
    <property type="project" value="InterPro"/>
</dbReference>
<dbReference type="GO" id="GO:0005634">
    <property type="term" value="C:nucleus"/>
    <property type="evidence" value="ECO:0007669"/>
    <property type="project" value="TreeGrafter"/>
</dbReference>
<protein>
    <submittedName>
        <fullName evidence="6">Major allergen Mal d 1</fullName>
    </submittedName>
    <submittedName>
        <fullName evidence="4">Pathogenesis-related protein</fullName>
    </submittedName>
</protein>
<dbReference type="FunFam" id="3.30.530.20:FF:000007">
    <property type="entry name" value="Major pollen allergen Bet v 1-A"/>
    <property type="match status" value="1"/>
</dbReference>
<dbReference type="GO" id="GO:0009738">
    <property type="term" value="P:abscisic acid-activated signaling pathway"/>
    <property type="evidence" value="ECO:0007669"/>
    <property type="project" value="InterPro"/>
</dbReference>
<evidence type="ECO:0000313" key="5">
    <source>
        <dbReference type="Proteomes" id="UP000813463"/>
    </source>
</evidence>
<keyword evidence="5" id="KW-1185">Reference proteome</keyword>
<dbReference type="GO" id="GO:0005737">
    <property type="term" value="C:cytoplasm"/>
    <property type="evidence" value="ECO:0007669"/>
    <property type="project" value="TreeGrafter"/>
</dbReference>
<dbReference type="GO" id="GO:0006952">
    <property type="term" value="P:defense response"/>
    <property type="evidence" value="ECO:0007669"/>
    <property type="project" value="UniProtKB-KW"/>
</dbReference>
<dbReference type="InterPro" id="IPR000916">
    <property type="entry name" value="Bet_v_I/MLP"/>
</dbReference>
<gene>
    <name evidence="6" type="primary">LOC110782275</name>
</gene>
<dbReference type="SUPFAM" id="SSF55961">
    <property type="entry name" value="Bet v1-like"/>
    <property type="match status" value="1"/>
</dbReference>
<dbReference type="RefSeq" id="XP_021842084.2">
    <property type="nucleotide sequence ID" value="XM_021986392.2"/>
</dbReference>
<evidence type="ECO:0000259" key="3">
    <source>
        <dbReference type="Pfam" id="PF00407"/>
    </source>
</evidence>
<evidence type="ECO:0000313" key="6">
    <source>
        <dbReference type="RefSeq" id="XP_021842084.2"/>
    </source>
</evidence>
<name>L7Z652_SPIOL</name>
<sequence>MGVYTFTVIDEASSVAPARLFEALCLDNHNVFPKVVPFIVKSVDFVEGDTTSVGCVKQMNFADGGPYKYMKTKINELDVDKYYAKYTNFEGDVLDNVLECVVYESSIESTGSGSHYKLVGHFHTKGDVVYTLEDAKMGLQSMQVSYKAVEEYLSNNPEIYA</sequence>
<dbReference type="Proteomes" id="UP000813463">
    <property type="component" value="Chromosome 3"/>
</dbReference>
<dbReference type="Pfam" id="PF00407">
    <property type="entry name" value="Bet_v_1"/>
    <property type="match status" value="1"/>
</dbReference>
<dbReference type="GO" id="GO:0010427">
    <property type="term" value="F:abscisic acid binding"/>
    <property type="evidence" value="ECO:0007669"/>
    <property type="project" value="InterPro"/>
</dbReference>
<accession>A0A9R0I3Q4</accession>
<dbReference type="InterPro" id="IPR024949">
    <property type="entry name" value="Bet_v_I_allergen"/>
</dbReference>
<comment type="similarity">
    <text evidence="1 2">Belongs to the BetVI family.</text>
</comment>
<reference evidence="6" key="3">
    <citation type="submission" date="2025-05" db="UniProtKB">
        <authorList>
            <consortium name="RefSeq"/>
        </authorList>
    </citation>
    <scope>IDENTIFICATION</scope>
    <source>
        <tissue evidence="6">Leaf</tissue>
    </source>
</reference>
<evidence type="ECO:0000313" key="4">
    <source>
        <dbReference type="EMBL" id="AGE12484.1"/>
    </source>
</evidence>
<proteinExistence type="evidence at transcript level"/>
<keyword evidence="2" id="KW-0568">Pathogenesis-related protein</keyword>
<keyword evidence="2" id="KW-0611">Plant defense</keyword>
<dbReference type="GO" id="GO:0038023">
    <property type="term" value="F:signaling receptor activity"/>
    <property type="evidence" value="ECO:0007669"/>
    <property type="project" value="InterPro"/>
</dbReference>
<dbReference type="OrthoDB" id="1880172at2759"/>
<dbReference type="InterPro" id="IPR050279">
    <property type="entry name" value="Plant_def-hormone_signal"/>
</dbReference>
<reference evidence="4" key="1">
    <citation type="journal article" date="2014" name="Biosci. Biotechnol. Biochem.">
        <title>Molecular cloning and characterization of pathogenesis-related protein family 10 gene from spinach (SoPR10).</title>
        <authorList>
            <person name="Bai X."/>
            <person name="Long J."/>
            <person name="He X."/>
            <person name="Li S."/>
            <person name="Xu H."/>
        </authorList>
    </citation>
    <scope>NUCLEOTIDE SEQUENCE</scope>
</reference>
<dbReference type="PROSITE" id="PS00451">
    <property type="entry name" value="PATHOGENESIS_BETVI"/>
    <property type="match status" value="1"/>
</dbReference>
<dbReference type="CDD" id="cd07816">
    <property type="entry name" value="Bet_v1-like"/>
    <property type="match status" value="1"/>
</dbReference>
<dbReference type="STRING" id="3562.L7Z652"/>
<reference evidence="5" key="2">
    <citation type="journal article" date="2021" name="Nat. Commun.">
        <title>Genomic analyses provide insights into spinach domestication and the genetic basis of agronomic traits.</title>
        <authorList>
            <person name="Cai X."/>
            <person name="Sun X."/>
            <person name="Xu C."/>
            <person name="Sun H."/>
            <person name="Wang X."/>
            <person name="Ge C."/>
            <person name="Zhang Z."/>
            <person name="Wang Q."/>
            <person name="Fei Z."/>
            <person name="Jiao C."/>
            <person name="Wang Q."/>
        </authorList>
    </citation>
    <scope>NUCLEOTIDE SEQUENCE [LARGE SCALE GENOMIC DNA]</scope>
    <source>
        <strain evidence="5">cv. Varoflay</strain>
    </source>
</reference>
<dbReference type="GeneID" id="110782275"/>
<dbReference type="Gene3D" id="3.30.530.20">
    <property type="match status" value="1"/>
</dbReference>
<accession>L7Z652</accession>
<evidence type="ECO:0000256" key="2">
    <source>
        <dbReference type="RuleBase" id="RU000409"/>
    </source>
</evidence>
<dbReference type="AlphaFoldDB" id="L7Z652"/>
<evidence type="ECO:0000256" key="1">
    <source>
        <dbReference type="ARBA" id="ARBA00009744"/>
    </source>
</evidence>
<feature type="domain" description="Bet v I/Major latex protein" evidence="3">
    <location>
        <begin position="13"/>
        <end position="155"/>
    </location>
</feature>
<dbReference type="KEGG" id="soe:110782275"/>
<dbReference type="InterPro" id="IPR023393">
    <property type="entry name" value="START-like_dom_sf"/>
</dbReference>
<dbReference type="PRINTS" id="PR00634">
    <property type="entry name" value="BETALLERGEN"/>
</dbReference>
<dbReference type="EMBL" id="KC142174">
    <property type="protein sequence ID" value="AGE12484.1"/>
    <property type="molecule type" value="mRNA"/>
</dbReference>